<dbReference type="EMBL" id="CAACVJ010000112">
    <property type="protein sequence ID" value="VEP13432.1"/>
    <property type="molecule type" value="Genomic_DNA"/>
</dbReference>
<dbReference type="SUPFAM" id="SSF160246">
    <property type="entry name" value="EspE N-terminal domain-like"/>
    <property type="match status" value="1"/>
</dbReference>
<dbReference type="AlphaFoldDB" id="A0A563VPP0"/>
<evidence type="ECO:0000313" key="2">
    <source>
        <dbReference type="Proteomes" id="UP000320055"/>
    </source>
</evidence>
<dbReference type="Pfam" id="PF00805">
    <property type="entry name" value="Pentapeptide"/>
    <property type="match status" value="2"/>
</dbReference>
<dbReference type="PANTHER" id="PTHR14136">
    <property type="entry name" value="BTB_POZ DOMAIN-CONTAINING PROTEIN KCTD9"/>
    <property type="match status" value="1"/>
</dbReference>
<sequence length="302" mass="35062">MNMNINDNRHHKLLGEILVEAGLISIIQIETALGEQLKNDLKIGEILISHGWIKQSTIDFFLEEWPKIIKSDKKKSLIFYLLKSGLINTKIVKDLAFKHKQKKSYKNKKDSFYELIIKEGYIEKITIDYFQINLFNNSNFNIYHFTEPYKILKNYIKGETDFKQSQLIKARLKGITLKDVKLDKSDFRCADLRSCNLSFSSLTQSNLNWADLHKAVLCGVNLRQSWLQQANLKESCLEKVNFHGANLKFANLRNAYLLKASFSNADLRGAKLASHYPYDVYYNSKTRFDDDFDPIAAGWIKK</sequence>
<evidence type="ECO:0000313" key="1">
    <source>
        <dbReference type="EMBL" id="VEP13432.1"/>
    </source>
</evidence>
<organism evidence="1 2">
    <name type="scientific">Hyella patelloides LEGE 07179</name>
    <dbReference type="NCBI Taxonomy" id="945734"/>
    <lineage>
        <taxon>Bacteria</taxon>
        <taxon>Bacillati</taxon>
        <taxon>Cyanobacteriota</taxon>
        <taxon>Cyanophyceae</taxon>
        <taxon>Pleurocapsales</taxon>
        <taxon>Hyellaceae</taxon>
        <taxon>Hyella</taxon>
    </lineage>
</organism>
<keyword evidence="2" id="KW-1185">Reference proteome</keyword>
<dbReference type="InterPro" id="IPR037257">
    <property type="entry name" value="T2SS_E_N_sf"/>
</dbReference>
<dbReference type="SUPFAM" id="SSF141571">
    <property type="entry name" value="Pentapeptide repeat-like"/>
    <property type="match status" value="1"/>
</dbReference>
<dbReference type="Gene3D" id="2.160.20.80">
    <property type="entry name" value="E3 ubiquitin-protein ligase SopA"/>
    <property type="match status" value="1"/>
</dbReference>
<dbReference type="InterPro" id="IPR001646">
    <property type="entry name" value="5peptide_repeat"/>
</dbReference>
<dbReference type="OrthoDB" id="422309at2"/>
<reference evidence="1 2" key="1">
    <citation type="submission" date="2019-01" db="EMBL/GenBank/DDBJ databases">
        <authorList>
            <person name="Brito A."/>
        </authorList>
    </citation>
    <scope>NUCLEOTIDE SEQUENCE [LARGE SCALE GENOMIC DNA]</scope>
    <source>
        <strain evidence="1">1</strain>
    </source>
</reference>
<gene>
    <name evidence="1" type="ORF">H1P_20039</name>
</gene>
<protein>
    <submittedName>
        <fullName evidence="1">Putative low-complexity protein</fullName>
    </submittedName>
</protein>
<accession>A0A563VPP0</accession>
<name>A0A563VPP0_9CYAN</name>
<dbReference type="Proteomes" id="UP000320055">
    <property type="component" value="Unassembled WGS sequence"/>
</dbReference>
<dbReference type="InterPro" id="IPR051082">
    <property type="entry name" value="Pentapeptide-BTB/POZ_domain"/>
</dbReference>
<dbReference type="PANTHER" id="PTHR14136:SF17">
    <property type="entry name" value="BTB_POZ DOMAIN-CONTAINING PROTEIN KCTD9"/>
    <property type="match status" value="1"/>
</dbReference>
<proteinExistence type="predicted"/>